<protein>
    <submittedName>
        <fullName evidence="2">Uncharacterized protein</fullName>
    </submittedName>
</protein>
<accession>A0A645F628</accession>
<proteinExistence type="predicted"/>
<keyword evidence="1" id="KW-0812">Transmembrane</keyword>
<evidence type="ECO:0000256" key="1">
    <source>
        <dbReference type="SAM" id="Phobius"/>
    </source>
</evidence>
<dbReference type="AlphaFoldDB" id="A0A645F628"/>
<keyword evidence="1" id="KW-1133">Transmembrane helix</keyword>
<sequence>MEQKLPGPATLLDNSLRLVKYFPVYNGFMVITDVILFPLACVLDRSMRQIIHCKGLLIDHITAVLLVGQDPAH</sequence>
<gene>
    <name evidence="2" type="ORF">SDC9_155340</name>
</gene>
<comment type="caution">
    <text evidence="2">The sequence shown here is derived from an EMBL/GenBank/DDBJ whole genome shotgun (WGS) entry which is preliminary data.</text>
</comment>
<dbReference type="EMBL" id="VSSQ01054084">
    <property type="protein sequence ID" value="MPN08064.1"/>
    <property type="molecule type" value="Genomic_DNA"/>
</dbReference>
<keyword evidence="1" id="KW-0472">Membrane</keyword>
<evidence type="ECO:0000313" key="2">
    <source>
        <dbReference type="EMBL" id="MPN08064.1"/>
    </source>
</evidence>
<feature type="transmembrane region" description="Helical" evidence="1">
    <location>
        <begin position="24"/>
        <end position="43"/>
    </location>
</feature>
<name>A0A645F628_9ZZZZ</name>
<reference evidence="2" key="1">
    <citation type="submission" date="2019-08" db="EMBL/GenBank/DDBJ databases">
        <authorList>
            <person name="Kucharzyk K."/>
            <person name="Murdoch R.W."/>
            <person name="Higgins S."/>
            <person name="Loffler F."/>
        </authorList>
    </citation>
    <scope>NUCLEOTIDE SEQUENCE</scope>
</reference>
<organism evidence="2">
    <name type="scientific">bioreactor metagenome</name>
    <dbReference type="NCBI Taxonomy" id="1076179"/>
    <lineage>
        <taxon>unclassified sequences</taxon>
        <taxon>metagenomes</taxon>
        <taxon>ecological metagenomes</taxon>
    </lineage>
</organism>